<keyword evidence="2" id="KW-1185">Reference proteome</keyword>
<organism evidence="1 2">
    <name type="scientific">Sphingomonas paeninsulae</name>
    <dbReference type="NCBI Taxonomy" id="2319844"/>
    <lineage>
        <taxon>Bacteria</taxon>
        <taxon>Pseudomonadati</taxon>
        <taxon>Pseudomonadota</taxon>
        <taxon>Alphaproteobacteria</taxon>
        <taxon>Sphingomonadales</taxon>
        <taxon>Sphingomonadaceae</taxon>
        <taxon>Sphingomonas</taxon>
    </lineage>
</organism>
<geneLocation type="plasmid" evidence="1">
    <name>unnamed2</name>
</geneLocation>
<protein>
    <submittedName>
        <fullName evidence="1">Universal stress protein</fullName>
    </submittedName>
</protein>
<dbReference type="AlphaFoldDB" id="A0A494TFH4"/>
<sequence length="275" mass="30326">MYQTIMVHLKLSHTNTGLLTVVSELADRFGSRIVGVVACQPIPIVYCEVPLPPTLMEEDTKEIRREMGLAEAEFRAAFFGKPNQIEWRSSIGLEPTSDFVAREARCADLVVTSAVSFDPSDTARRENPAQIVLQTGRPVLIVPRDAPGLKLNRMTIAWKETPEARRAVADALPLLKTASHVSIVHLAPERDRHDALAGMKDVAGWLDRHGIVAEVIFTPTTQGDDAYQLNEALENNRTDVVVAGAYGHSRLRQWVFGGVTRDLTLHAGYCALLSH</sequence>
<dbReference type="OrthoDB" id="9804721at2"/>
<dbReference type="CDD" id="cd00293">
    <property type="entry name" value="USP-like"/>
    <property type="match status" value="1"/>
</dbReference>
<evidence type="ECO:0000313" key="1">
    <source>
        <dbReference type="EMBL" id="AYJ84591.1"/>
    </source>
</evidence>
<dbReference type="EMBL" id="CP032827">
    <property type="protein sequence ID" value="AYJ84591.1"/>
    <property type="molecule type" value="Genomic_DNA"/>
</dbReference>
<dbReference type="Gene3D" id="3.40.50.12370">
    <property type="match status" value="1"/>
</dbReference>
<accession>A0A494TFH4</accession>
<name>A0A494TFH4_SPHPE</name>
<gene>
    <name evidence="1" type="ORF">D3Y57_00290</name>
</gene>
<dbReference type="KEGG" id="spha:D3Y57_00290"/>
<reference evidence="1 2" key="1">
    <citation type="submission" date="2018-09" db="EMBL/GenBank/DDBJ databases">
        <title>Sphingomonas peninsula sp. nov., isolated from fildes peninsula, Antarctic soil.</title>
        <authorList>
            <person name="Yingchao G."/>
        </authorList>
    </citation>
    <scope>NUCLEOTIDE SEQUENCE [LARGE SCALE GENOMIC DNA]</scope>
    <source>
        <strain evidence="1 2">YZ-8</strain>
        <plasmid evidence="1 2">unnamed2</plasmid>
    </source>
</reference>
<dbReference type="Proteomes" id="UP000276254">
    <property type="component" value="Plasmid unnamed2"/>
</dbReference>
<evidence type="ECO:0000313" key="2">
    <source>
        <dbReference type="Proteomes" id="UP000276254"/>
    </source>
</evidence>
<keyword evidence="1" id="KW-0614">Plasmid</keyword>
<dbReference type="SUPFAM" id="SSF52402">
    <property type="entry name" value="Adenine nucleotide alpha hydrolases-like"/>
    <property type="match status" value="2"/>
</dbReference>
<proteinExistence type="predicted"/>